<reference evidence="5" key="1">
    <citation type="submission" date="2017-09" db="EMBL/GenBank/DDBJ databases">
        <title>Depth-based differentiation of microbial function through sediment-hosted aquifers and enrichment of novel symbionts in the deep terrestrial subsurface.</title>
        <authorList>
            <person name="Probst A.J."/>
            <person name="Ladd B."/>
            <person name="Jarett J.K."/>
            <person name="Geller-Mcgrath D.E."/>
            <person name="Sieber C.M.K."/>
            <person name="Emerson J.B."/>
            <person name="Anantharaman K."/>
            <person name="Thomas B.C."/>
            <person name="Malmstrom R."/>
            <person name="Stieglmeier M."/>
            <person name="Klingl A."/>
            <person name="Woyke T."/>
            <person name="Ryan C.M."/>
            <person name="Banfield J.F."/>
        </authorList>
    </citation>
    <scope>NUCLEOTIDE SEQUENCE [LARGE SCALE GENOMIC DNA]</scope>
</reference>
<organism evidence="4 5">
    <name type="scientific">Candidatus Kuenenbacteria bacterium CG10_big_fil_rev_8_21_14_0_10_36_11</name>
    <dbReference type="NCBI Taxonomy" id="1974618"/>
    <lineage>
        <taxon>Bacteria</taxon>
        <taxon>Candidatus Kueneniibacteriota</taxon>
    </lineage>
</organism>
<evidence type="ECO:0008006" key="6">
    <source>
        <dbReference type="Google" id="ProtNLM"/>
    </source>
</evidence>
<sequence length="349" mass="40045">MHRHKKLNDSLLIDYLLIALVMIMGIFFYAGNLIKQSKNISFNKPLEKTFCSLANESNDCGQIQKLWPVALMIDNNPDAWPLAGLSQAEIVYNTLVEGGTTRLMAIFTSVADIKKIGPVRSARPYYVDWVKELNALYGHSGGSPEALQKIDDLDILDLNEISYLGPVYFYRDKNKLAPHNLFTDSKKINVARKNFELTDKTTEFVHWKFSNVPVRFLETANKIKVNYSAMDLFNTRYDYNTSTKTYLRFQNEKPFIDANDKKQIAVKNLVVQFVPEEIHLDAEDRLKIEIVGQGAAWIFIEGKLMRGSWTKKSPSERTIFYDSNKQEIIFQPGNIWIEVVPGNRGVKME</sequence>
<comment type="caution">
    <text evidence="4">The sequence shown here is derived from an EMBL/GenBank/DDBJ whole genome shotgun (WGS) entry which is preliminary data.</text>
</comment>
<keyword evidence="1" id="KW-0472">Membrane</keyword>
<dbReference type="Pfam" id="PF11258">
    <property type="entry name" value="DUF3048"/>
    <property type="match status" value="1"/>
</dbReference>
<keyword evidence="1" id="KW-0812">Transmembrane</keyword>
<dbReference type="Pfam" id="PF17479">
    <property type="entry name" value="DUF3048_C"/>
    <property type="match status" value="1"/>
</dbReference>
<keyword evidence="1" id="KW-1133">Transmembrane helix</keyword>
<dbReference type="InterPro" id="IPR023158">
    <property type="entry name" value="YerB-like_sf"/>
</dbReference>
<dbReference type="EMBL" id="PFBP01000045">
    <property type="protein sequence ID" value="PIT89638.1"/>
    <property type="molecule type" value="Genomic_DNA"/>
</dbReference>
<accession>A0A2M6W9Z2</accession>
<protein>
    <recommendedName>
        <fullName evidence="6">DUF3048 domain-containing protein</fullName>
    </recommendedName>
</protein>
<dbReference type="InterPro" id="IPR021416">
    <property type="entry name" value="DUF3048_N"/>
</dbReference>
<evidence type="ECO:0000313" key="4">
    <source>
        <dbReference type="EMBL" id="PIT89638.1"/>
    </source>
</evidence>
<evidence type="ECO:0000259" key="2">
    <source>
        <dbReference type="Pfam" id="PF11258"/>
    </source>
</evidence>
<evidence type="ECO:0000313" key="5">
    <source>
        <dbReference type="Proteomes" id="UP000231464"/>
    </source>
</evidence>
<dbReference type="SUPFAM" id="SSF159774">
    <property type="entry name" value="YerB-like"/>
    <property type="match status" value="1"/>
</dbReference>
<feature type="transmembrane region" description="Helical" evidence="1">
    <location>
        <begin position="12"/>
        <end position="31"/>
    </location>
</feature>
<dbReference type="AlphaFoldDB" id="A0A2M6W9Z2"/>
<gene>
    <name evidence="4" type="ORF">COU23_02820</name>
</gene>
<dbReference type="InterPro" id="IPR035328">
    <property type="entry name" value="DUF3048_C"/>
</dbReference>
<evidence type="ECO:0000256" key="1">
    <source>
        <dbReference type="SAM" id="Phobius"/>
    </source>
</evidence>
<dbReference type="Proteomes" id="UP000231464">
    <property type="component" value="Unassembled WGS sequence"/>
</dbReference>
<name>A0A2M6W9Z2_9BACT</name>
<feature type="domain" description="DUF3048" evidence="2">
    <location>
        <begin position="64"/>
        <end position="191"/>
    </location>
</feature>
<evidence type="ECO:0000259" key="3">
    <source>
        <dbReference type="Pfam" id="PF17479"/>
    </source>
</evidence>
<proteinExistence type="predicted"/>
<dbReference type="Gene3D" id="3.50.90.10">
    <property type="entry name" value="YerB-like"/>
    <property type="match status" value="1"/>
</dbReference>
<feature type="domain" description="DUF3048" evidence="3">
    <location>
        <begin position="224"/>
        <end position="337"/>
    </location>
</feature>